<keyword evidence="2" id="KW-1185">Reference proteome</keyword>
<evidence type="ECO:0000313" key="1">
    <source>
        <dbReference type="EMBL" id="EFN66524.1"/>
    </source>
</evidence>
<gene>
    <name evidence="1" type="ORF">EAG_11018</name>
</gene>
<dbReference type="AlphaFoldDB" id="E2AJ84"/>
<dbReference type="EMBL" id="GL439967">
    <property type="protein sequence ID" value="EFN66524.1"/>
    <property type="molecule type" value="Genomic_DNA"/>
</dbReference>
<name>E2AJ84_CAMFO</name>
<dbReference type="Proteomes" id="UP000000311">
    <property type="component" value="Unassembled WGS sequence"/>
</dbReference>
<accession>E2AJ84</accession>
<dbReference type="InParanoid" id="E2AJ84"/>
<evidence type="ECO:0000313" key="2">
    <source>
        <dbReference type="Proteomes" id="UP000000311"/>
    </source>
</evidence>
<organism evidence="2">
    <name type="scientific">Camponotus floridanus</name>
    <name type="common">Florida carpenter ant</name>
    <dbReference type="NCBI Taxonomy" id="104421"/>
    <lineage>
        <taxon>Eukaryota</taxon>
        <taxon>Metazoa</taxon>
        <taxon>Ecdysozoa</taxon>
        <taxon>Arthropoda</taxon>
        <taxon>Hexapoda</taxon>
        <taxon>Insecta</taxon>
        <taxon>Pterygota</taxon>
        <taxon>Neoptera</taxon>
        <taxon>Endopterygota</taxon>
        <taxon>Hymenoptera</taxon>
        <taxon>Apocrita</taxon>
        <taxon>Aculeata</taxon>
        <taxon>Formicoidea</taxon>
        <taxon>Formicidae</taxon>
        <taxon>Formicinae</taxon>
        <taxon>Camponotus</taxon>
    </lineage>
</organism>
<reference evidence="1 2" key="1">
    <citation type="journal article" date="2010" name="Science">
        <title>Genomic comparison of the ants Camponotus floridanus and Harpegnathos saltator.</title>
        <authorList>
            <person name="Bonasio R."/>
            <person name="Zhang G."/>
            <person name="Ye C."/>
            <person name="Mutti N.S."/>
            <person name="Fang X."/>
            <person name="Qin N."/>
            <person name="Donahue G."/>
            <person name="Yang P."/>
            <person name="Li Q."/>
            <person name="Li C."/>
            <person name="Zhang P."/>
            <person name="Huang Z."/>
            <person name="Berger S.L."/>
            <person name="Reinberg D."/>
            <person name="Wang J."/>
            <person name="Liebig J."/>
        </authorList>
    </citation>
    <scope>NUCLEOTIDE SEQUENCE [LARGE SCALE GENOMIC DNA]</scope>
    <source>
        <strain evidence="2">C129</strain>
    </source>
</reference>
<proteinExistence type="predicted"/>
<sequence length="363" mass="41760">MKSVSQIRQVRQTSIRQPQSMACNKTKRVKVSKKILPAFWELLMEHQGIESEGKLQQFCAKTVAVEKSRGQLRCLLENRAQFLPIDNDKCVQKIMLQHITFSNKVCVHPVADIITSRSRFYVLHDPVKWPDAYVVTLLGISGIELFNPARKPENRAAERSIRERLSFSSRMVMGYTMNTGNEAERKMSATRIQRIENDEVIRAKLFPAFCGCSKEVEEKKVGKIFCEMQYMQRMMTSSEDCITNNSSCLCELLFQLIKNEAFPSSARPRYLVAHACDLFNKVTTPHMRINRSDQFDGKFCFGSSIEQRAYLLEMACRKEERYILNIGKHMFVERQPKMPSHPCGTRRNASLTNAKATLTSSFK</sequence>
<protein>
    <submittedName>
        <fullName evidence="1">Uncharacterized protein</fullName>
    </submittedName>
</protein>